<comment type="caution">
    <text evidence="1">The sequence shown here is derived from an EMBL/GenBank/DDBJ whole genome shotgun (WGS) entry which is preliminary data.</text>
</comment>
<sequence length="151" mass="16862">MTGRTRTISRWGTTWRVTVACLGIVCVVNGSLRMSDDVWPFGPMSQYAFSPADDATIVITRVEGLRTDGRRMDLPLSPESAGIGRAEVEARIPAIVKDPTLLRAVADGWQRRHPEQPRLRHVWLVQDETRLVDGRKGPTELKELASWEVSG</sequence>
<gene>
    <name evidence="1" type="ORF">JOE57_000679</name>
</gene>
<organism evidence="1 2">
    <name type="scientific">Microlunatus panaciterrae</name>
    <dbReference type="NCBI Taxonomy" id="400768"/>
    <lineage>
        <taxon>Bacteria</taxon>
        <taxon>Bacillati</taxon>
        <taxon>Actinomycetota</taxon>
        <taxon>Actinomycetes</taxon>
        <taxon>Propionibacteriales</taxon>
        <taxon>Propionibacteriaceae</taxon>
        <taxon>Microlunatus</taxon>
    </lineage>
</organism>
<dbReference type="RefSeq" id="WP_239578828.1">
    <property type="nucleotide sequence ID" value="NZ_BAAAQP010000011.1"/>
</dbReference>
<dbReference type="Proteomes" id="UP000704762">
    <property type="component" value="Unassembled WGS sequence"/>
</dbReference>
<protein>
    <submittedName>
        <fullName evidence="1">Uncharacterized protein</fullName>
    </submittedName>
</protein>
<evidence type="ECO:0000313" key="2">
    <source>
        <dbReference type="Proteomes" id="UP000704762"/>
    </source>
</evidence>
<evidence type="ECO:0000313" key="1">
    <source>
        <dbReference type="EMBL" id="MBM7797758.1"/>
    </source>
</evidence>
<proteinExistence type="predicted"/>
<reference evidence="1 2" key="1">
    <citation type="submission" date="2021-01" db="EMBL/GenBank/DDBJ databases">
        <title>Sequencing the genomes of 1000 actinobacteria strains.</title>
        <authorList>
            <person name="Klenk H.-P."/>
        </authorList>
    </citation>
    <scope>NUCLEOTIDE SEQUENCE [LARGE SCALE GENOMIC DNA]</scope>
    <source>
        <strain evidence="1 2">DSM 18662</strain>
    </source>
</reference>
<name>A0ABS2RFI4_9ACTN</name>
<dbReference type="EMBL" id="JAFBCF010000001">
    <property type="protein sequence ID" value="MBM7797758.1"/>
    <property type="molecule type" value="Genomic_DNA"/>
</dbReference>
<keyword evidence="2" id="KW-1185">Reference proteome</keyword>
<accession>A0ABS2RFI4</accession>